<protein>
    <submittedName>
        <fullName evidence="1">Uncharacterized protein</fullName>
    </submittedName>
</protein>
<evidence type="ECO:0000313" key="2">
    <source>
        <dbReference type="Proteomes" id="UP000070255"/>
    </source>
</evidence>
<dbReference type="Proteomes" id="UP000070255">
    <property type="component" value="Unassembled WGS sequence"/>
</dbReference>
<evidence type="ECO:0000313" key="1">
    <source>
        <dbReference type="EMBL" id="KWZ38636.1"/>
    </source>
</evidence>
<keyword evidence="2" id="KW-1185">Reference proteome</keyword>
<accession>A0ABR5T5Y7</accession>
<dbReference type="EMBL" id="LNJQ01000004">
    <property type="protein sequence ID" value="KWZ38636.1"/>
    <property type="molecule type" value="Genomic_DNA"/>
</dbReference>
<proteinExistence type="predicted"/>
<comment type="caution">
    <text evidence="1">The sequence shown here is derived from an EMBL/GenBank/DDBJ whole genome shotgun (WGS) entry which is preliminary data.</text>
</comment>
<gene>
    <name evidence="1" type="ORF">WS72_27850</name>
</gene>
<sequence length="60" mass="6658">MIVHEGAPRRRVARYATRRAFSCRAECEAARCRTPLVDERHSKAKATRSCAACAPTSARP</sequence>
<organism evidence="1 2">
    <name type="scientific">Burkholderia savannae</name>
    <dbReference type="NCBI Taxonomy" id="1637837"/>
    <lineage>
        <taxon>Bacteria</taxon>
        <taxon>Pseudomonadati</taxon>
        <taxon>Pseudomonadota</taxon>
        <taxon>Betaproteobacteria</taxon>
        <taxon>Burkholderiales</taxon>
        <taxon>Burkholderiaceae</taxon>
        <taxon>Burkholderia</taxon>
        <taxon>pseudomallei group</taxon>
    </lineage>
</organism>
<name>A0ABR5T5Y7_9BURK</name>
<reference evidence="1 2" key="1">
    <citation type="submission" date="2015-11" db="EMBL/GenBank/DDBJ databases">
        <authorList>
            <person name="Sahl J."/>
            <person name="Wagner D."/>
            <person name="Keim P."/>
        </authorList>
    </citation>
    <scope>NUCLEOTIDE SEQUENCE [LARGE SCALE GENOMIC DNA]</scope>
    <source>
        <strain evidence="1 2">BDU18</strain>
    </source>
</reference>